<sequence length="107" mass="11272">MKFSDLLLFAAGVPLLACAQAQQTLPSAADANAPVAPLQYQSVFADVVASKEAPQAPDKRWARANRVVLGEEAEASVSGEQSTAGVSQKVSTPEHMHGKHEHEGAHQ</sequence>
<protein>
    <recommendedName>
        <fullName evidence="5">DUF4148 domain-containing protein</fullName>
    </recommendedName>
</protein>
<proteinExistence type="predicted"/>
<dbReference type="RefSeq" id="WP_075796151.1">
    <property type="nucleotide sequence ID" value="NZ_JANUGX010000003.1"/>
</dbReference>
<evidence type="ECO:0000313" key="4">
    <source>
        <dbReference type="Proteomes" id="UP001205560"/>
    </source>
</evidence>
<name>A0ABT2A2M1_9BURK</name>
<accession>A0ABT2A2M1</accession>
<feature type="signal peptide" evidence="2">
    <location>
        <begin position="1"/>
        <end position="19"/>
    </location>
</feature>
<dbReference type="Proteomes" id="UP001205560">
    <property type="component" value="Unassembled WGS sequence"/>
</dbReference>
<organism evidence="3 4">
    <name type="scientific">Massilia norwichensis</name>
    <dbReference type="NCBI Taxonomy" id="1442366"/>
    <lineage>
        <taxon>Bacteria</taxon>
        <taxon>Pseudomonadati</taxon>
        <taxon>Pseudomonadota</taxon>
        <taxon>Betaproteobacteria</taxon>
        <taxon>Burkholderiales</taxon>
        <taxon>Oxalobacteraceae</taxon>
        <taxon>Telluria group</taxon>
        <taxon>Massilia</taxon>
    </lineage>
</organism>
<keyword evidence="2" id="KW-0732">Signal</keyword>
<evidence type="ECO:0000313" key="3">
    <source>
        <dbReference type="EMBL" id="MCS0588325.1"/>
    </source>
</evidence>
<gene>
    <name evidence="3" type="ORF">NX782_03810</name>
</gene>
<evidence type="ECO:0000256" key="2">
    <source>
        <dbReference type="SAM" id="SignalP"/>
    </source>
</evidence>
<reference evidence="3 4" key="1">
    <citation type="submission" date="2022-08" db="EMBL/GenBank/DDBJ databases">
        <title>Reclassification of Massilia species as members of the genera Telluria, Duganella, Pseudoduganella, Mokoshia gen. nov. and Zemynaea gen. nov. using orthogonal and non-orthogonal genome-based approaches.</title>
        <authorList>
            <person name="Bowman J.P."/>
        </authorList>
    </citation>
    <scope>NUCLEOTIDE SEQUENCE [LARGE SCALE GENOMIC DNA]</scope>
    <source>
        <strain evidence="3 4">LMG 28164</strain>
    </source>
</reference>
<feature type="region of interest" description="Disordered" evidence="1">
    <location>
        <begin position="72"/>
        <end position="107"/>
    </location>
</feature>
<keyword evidence="4" id="KW-1185">Reference proteome</keyword>
<evidence type="ECO:0008006" key="5">
    <source>
        <dbReference type="Google" id="ProtNLM"/>
    </source>
</evidence>
<feature type="compositionally biased region" description="Basic and acidic residues" evidence="1">
    <location>
        <begin position="92"/>
        <end position="107"/>
    </location>
</feature>
<dbReference type="EMBL" id="JANUGX010000003">
    <property type="protein sequence ID" value="MCS0588325.1"/>
    <property type="molecule type" value="Genomic_DNA"/>
</dbReference>
<feature type="chain" id="PRO_5046507721" description="DUF4148 domain-containing protein" evidence="2">
    <location>
        <begin position="20"/>
        <end position="107"/>
    </location>
</feature>
<comment type="caution">
    <text evidence="3">The sequence shown here is derived from an EMBL/GenBank/DDBJ whole genome shotgun (WGS) entry which is preliminary data.</text>
</comment>
<feature type="compositionally biased region" description="Polar residues" evidence="1">
    <location>
        <begin position="78"/>
        <end position="91"/>
    </location>
</feature>
<evidence type="ECO:0000256" key="1">
    <source>
        <dbReference type="SAM" id="MobiDB-lite"/>
    </source>
</evidence>